<dbReference type="OrthoDB" id="1684239at2"/>
<dbReference type="InterPro" id="IPR023476">
    <property type="entry name" value="Pep_tRNA_hydro_II_dom_sf"/>
</dbReference>
<keyword evidence="2" id="KW-1185">Reference proteome</keyword>
<proteinExistence type="predicted"/>
<dbReference type="AlphaFoldDB" id="A0A2P7S0B3"/>
<accession>A0A2P7S0B3</accession>
<name>A0A2P7S0B3_9HYPH</name>
<sequence>MFDTKLAIVLREDLAVWQKLNVTAFLASGIVAQCPDVIGEPYVDAAGNAYNPLSVQPVIVLAADGETMAAIHRRSLDRGVRTSLYIEEMFSTGHDAANRAVFAEFAPPEAKVVGIALRADKKVVDKIVKGARMHG</sequence>
<evidence type="ECO:0000313" key="2">
    <source>
        <dbReference type="Proteomes" id="UP000240653"/>
    </source>
</evidence>
<protein>
    <recommendedName>
        <fullName evidence="3">DUF2000 domain-containing protein</fullName>
    </recommendedName>
</protein>
<dbReference type="Gene3D" id="3.40.1490.10">
    <property type="entry name" value="Bit1"/>
    <property type="match status" value="1"/>
</dbReference>
<dbReference type="SUPFAM" id="SSF102462">
    <property type="entry name" value="Peptidyl-tRNA hydrolase II"/>
    <property type="match status" value="1"/>
</dbReference>
<reference evidence="1 2" key="1">
    <citation type="submission" date="2018-03" db="EMBL/GenBank/DDBJ databases">
        <title>The draft genome of Mesorhizobium soli JCM 19897.</title>
        <authorList>
            <person name="Li L."/>
            <person name="Liu L."/>
            <person name="Liang L."/>
            <person name="Wang T."/>
            <person name="Zhang X."/>
        </authorList>
    </citation>
    <scope>NUCLEOTIDE SEQUENCE [LARGE SCALE GENOMIC DNA]</scope>
    <source>
        <strain evidence="1 2">JCM 19897</strain>
    </source>
</reference>
<evidence type="ECO:0000313" key="1">
    <source>
        <dbReference type="EMBL" id="PSJ55909.1"/>
    </source>
</evidence>
<gene>
    <name evidence="1" type="ORF">C7I85_25710</name>
</gene>
<dbReference type="Pfam" id="PF09391">
    <property type="entry name" value="DUF2000"/>
    <property type="match status" value="1"/>
</dbReference>
<dbReference type="InterPro" id="IPR018988">
    <property type="entry name" value="DUF2000"/>
</dbReference>
<dbReference type="EMBL" id="PXYL01000021">
    <property type="protein sequence ID" value="PSJ55909.1"/>
    <property type="molecule type" value="Genomic_DNA"/>
</dbReference>
<dbReference type="Proteomes" id="UP000240653">
    <property type="component" value="Unassembled WGS sequence"/>
</dbReference>
<dbReference type="RefSeq" id="WP_106726852.1">
    <property type="nucleotide sequence ID" value="NZ_PXYL01000021.1"/>
</dbReference>
<comment type="caution">
    <text evidence="1">The sequence shown here is derived from an EMBL/GenBank/DDBJ whole genome shotgun (WGS) entry which is preliminary data.</text>
</comment>
<evidence type="ECO:0008006" key="3">
    <source>
        <dbReference type="Google" id="ProtNLM"/>
    </source>
</evidence>
<organism evidence="1 2">
    <name type="scientific">Pseudaminobacter soli</name>
    <name type="common">ex Li et al. 2025</name>
    <dbReference type="NCBI Taxonomy" id="1295366"/>
    <lineage>
        <taxon>Bacteria</taxon>
        <taxon>Pseudomonadati</taxon>
        <taxon>Pseudomonadota</taxon>
        <taxon>Alphaproteobacteria</taxon>
        <taxon>Hyphomicrobiales</taxon>
        <taxon>Phyllobacteriaceae</taxon>
        <taxon>Pseudaminobacter</taxon>
    </lineage>
</organism>